<name>A0A0E0EJB1_9ORYZ</name>
<evidence type="ECO:0000313" key="3">
    <source>
        <dbReference type="Proteomes" id="UP000008021"/>
    </source>
</evidence>
<evidence type="ECO:0008006" key="4">
    <source>
        <dbReference type="Google" id="ProtNLM"/>
    </source>
</evidence>
<reference evidence="2" key="2">
    <citation type="submission" date="2018-05" db="EMBL/GenBank/DDBJ databases">
        <title>OmerRS3 (Oryza meridionalis Reference Sequence Version 3).</title>
        <authorList>
            <person name="Zhang J."/>
            <person name="Kudrna D."/>
            <person name="Lee S."/>
            <person name="Talag J."/>
            <person name="Welchert J."/>
            <person name="Wing R.A."/>
        </authorList>
    </citation>
    <scope>NUCLEOTIDE SEQUENCE [LARGE SCALE GENOMIC DNA]</scope>
    <source>
        <strain evidence="2">cv. OR44</strain>
    </source>
</reference>
<keyword evidence="3" id="KW-1185">Reference proteome</keyword>
<dbReference type="InterPro" id="IPR035513">
    <property type="entry name" value="Invertase/methylesterase_inhib"/>
</dbReference>
<dbReference type="SUPFAM" id="SSF101148">
    <property type="entry name" value="Plant invertase/pectin methylesterase inhibitor"/>
    <property type="match status" value="1"/>
</dbReference>
<dbReference type="EnsemblPlants" id="OMERI08G06520.1">
    <property type="protein sequence ID" value="OMERI08G06520.1"/>
    <property type="gene ID" value="OMERI08G06520"/>
</dbReference>
<feature type="region of interest" description="Disordered" evidence="1">
    <location>
        <begin position="101"/>
        <end position="125"/>
    </location>
</feature>
<evidence type="ECO:0000256" key="1">
    <source>
        <dbReference type="SAM" id="MobiDB-lite"/>
    </source>
</evidence>
<accession>A0A0E0EJB1</accession>
<dbReference type="AlphaFoldDB" id="A0A0E0EJB1"/>
<organism evidence="2">
    <name type="scientific">Oryza meridionalis</name>
    <dbReference type="NCBI Taxonomy" id="40149"/>
    <lineage>
        <taxon>Eukaryota</taxon>
        <taxon>Viridiplantae</taxon>
        <taxon>Streptophyta</taxon>
        <taxon>Embryophyta</taxon>
        <taxon>Tracheophyta</taxon>
        <taxon>Spermatophyta</taxon>
        <taxon>Magnoliopsida</taxon>
        <taxon>Liliopsida</taxon>
        <taxon>Poales</taxon>
        <taxon>Poaceae</taxon>
        <taxon>BOP clade</taxon>
        <taxon>Oryzoideae</taxon>
        <taxon>Oryzeae</taxon>
        <taxon>Oryzinae</taxon>
        <taxon>Oryza</taxon>
    </lineage>
</organism>
<sequence length="283" mass="29912">MVSSSSALTVSIAVTALEPLIDTQTQREARRRLPVSCARATTALPHASIVETCSFVEDHKLCVKSLSSLPLTARAAADTRVLARAAVLLACGGAAREAERDGDSDLLQGATTAAGDPDDTPYDNADDCTVRYDRAVATRPARAARNGYFITKRTAFDAVLMSMVAQDSSSACAIPRWFFSASSMALLGGSFVIGVARWCHRPPRYLLHRHAILQPYFADAAAGVLDDAGILPLPCRPRTRPGPGLAPPHRPHRSARSSGDGTTPPAPASMPWRPHGAGAHPAS</sequence>
<dbReference type="Proteomes" id="UP000008021">
    <property type="component" value="Chromosome 8"/>
</dbReference>
<reference evidence="2" key="1">
    <citation type="submission" date="2015-04" db="UniProtKB">
        <authorList>
            <consortium name="EnsemblPlants"/>
        </authorList>
    </citation>
    <scope>IDENTIFICATION</scope>
</reference>
<proteinExistence type="predicted"/>
<dbReference type="Gramene" id="OMERI08G06520.1">
    <property type="protein sequence ID" value="OMERI08G06520.1"/>
    <property type="gene ID" value="OMERI08G06520"/>
</dbReference>
<dbReference type="HOGENOM" id="CLU_984782_0_0_1"/>
<feature type="compositionally biased region" description="Acidic residues" evidence="1">
    <location>
        <begin position="116"/>
        <end position="125"/>
    </location>
</feature>
<protein>
    <recommendedName>
        <fullName evidence="4">Pectinesterase inhibitor domain-containing protein</fullName>
    </recommendedName>
</protein>
<dbReference type="STRING" id="40149.A0A0E0EJB1"/>
<feature type="region of interest" description="Disordered" evidence="1">
    <location>
        <begin position="236"/>
        <end position="283"/>
    </location>
</feature>
<evidence type="ECO:0000313" key="2">
    <source>
        <dbReference type="EnsemblPlants" id="OMERI08G06520.1"/>
    </source>
</evidence>